<evidence type="ECO:0000256" key="1">
    <source>
        <dbReference type="SAM" id="MobiDB-lite"/>
    </source>
</evidence>
<sequence length="78" mass="8882">MWEDGLCPCGCGYPRDVAWDEGADGWFEAREEVCYAKAAREQWENEHSERNKDGSLRYPPKPGSMLYVADARVELPAD</sequence>
<name>A0A8S5UWG7_9CAUD</name>
<accession>A0A8S5UWG7</accession>
<feature type="compositionally biased region" description="Basic and acidic residues" evidence="1">
    <location>
        <begin position="42"/>
        <end position="55"/>
    </location>
</feature>
<reference evidence="2" key="1">
    <citation type="journal article" date="2021" name="Proc. Natl. Acad. Sci. U.S.A.">
        <title>A Catalog of Tens of Thousands of Viruses from Human Metagenomes Reveals Hidden Associations with Chronic Diseases.</title>
        <authorList>
            <person name="Tisza M.J."/>
            <person name="Buck C.B."/>
        </authorList>
    </citation>
    <scope>NUCLEOTIDE SEQUENCE</scope>
    <source>
        <strain evidence="2">CtgaU3</strain>
    </source>
</reference>
<organism evidence="2">
    <name type="scientific">Siphoviridae sp. ctgaU3</name>
    <dbReference type="NCBI Taxonomy" id="2825609"/>
    <lineage>
        <taxon>Viruses</taxon>
        <taxon>Duplodnaviria</taxon>
        <taxon>Heunggongvirae</taxon>
        <taxon>Uroviricota</taxon>
        <taxon>Caudoviricetes</taxon>
    </lineage>
</organism>
<feature type="region of interest" description="Disordered" evidence="1">
    <location>
        <begin position="42"/>
        <end position="61"/>
    </location>
</feature>
<protein>
    <submittedName>
        <fullName evidence="2">Uncharacterized protein</fullName>
    </submittedName>
</protein>
<proteinExistence type="predicted"/>
<evidence type="ECO:0000313" key="2">
    <source>
        <dbReference type="EMBL" id="DAF98702.1"/>
    </source>
</evidence>
<dbReference type="EMBL" id="BK016153">
    <property type="protein sequence ID" value="DAF98702.1"/>
    <property type="molecule type" value="Genomic_DNA"/>
</dbReference>